<sequence length="292" mass="31696">MRYTALLLILSFAASATAQAATPSEIVATAPASSWISIPGDDLLVMEIEGGRRVIFQLADRFAPAHVANIRKLAAAHWWDGTGIYRVQDNYVVQWGDRSEKKALPADARKNLPQDYVIDRKTVTGGLTLMPSRDSYAAATGFLNGWPVATDGKALWPVHCYGTVGAGRNLAPDAGNGGELYAVIGHAPRHLDRNIAIVGRLVEGTEHLSSLPRGTDSLGMYGESQKAIPILSVRLASELPEKERPHFQMLDTMSDTFAAYAKARANRQDEFFNVPAGGADICNIPVPIRRYL</sequence>
<dbReference type="InterPro" id="IPR029000">
    <property type="entry name" value="Cyclophilin-like_dom_sf"/>
</dbReference>
<dbReference type="RefSeq" id="WP_212609085.1">
    <property type="nucleotide sequence ID" value="NZ_CP073910.1"/>
</dbReference>
<dbReference type="InterPro" id="IPR002130">
    <property type="entry name" value="Cyclophilin-type_PPIase_dom"/>
</dbReference>
<keyword evidence="4" id="KW-1185">Reference proteome</keyword>
<reference evidence="3" key="1">
    <citation type="submission" date="2021-04" db="EMBL/GenBank/DDBJ databases">
        <title>Isolation of p-tert-butylphenol degrading bacteria Sphingobium phenoxybenzoativorans Tas13 from active sludge.</title>
        <authorList>
            <person name="Li Y."/>
        </authorList>
    </citation>
    <scope>NUCLEOTIDE SEQUENCE</scope>
    <source>
        <strain evidence="3">Tas13</strain>
    </source>
</reference>
<keyword evidence="1" id="KW-0732">Signal</keyword>
<dbReference type="SUPFAM" id="SSF50891">
    <property type="entry name" value="Cyclophilin-like"/>
    <property type="match status" value="1"/>
</dbReference>
<dbReference type="Gene3D" id="2.40.100.10">
    <property type="entry name" value="Cyclophilin-like"/>
    <property type="match status" value="1"/>
</dbReference>
<dbReference type="EC" id="5.2.1.8" evidence="3"/>
<organism evidence="3 4">
    <name type="scientific">Sphingobium phenoxybenzoativorans</name>
    <dbReference type="NCBI Taxonomy" id="1592790"/>
    <lineage>
        <taxon>Bacteria</taxon>
        <taxon>Pseudomonadati</taxon>
        <taxon>Pseudomonadota</taxon>
        <taxon>Alphaproteobacteria</taxon>
        <taxon>Sphingomonadales</taxon>
        <taxon>Sphingomonadaceae</taxon>
        <taxon>Sphingobium</taxon>
    </lineage>
</organism>
<accession>A0A975K682</accession>
<feature type="signal peptide" evidence="1">
    <location>
        <begin position="1"/>
        <end position="20"/>
    </location>
</feature>
<protein>
    <submittedName>
        <fullName evidence="3">Peptidylprolyl isomerase</fullName>
        <ecNumber evidence="3">5.2.1.8</ecNumber>
    </submittedName>
</protein>
<evidence type="ECO:0000259" key="2">
    <source>
        <dbReference type="PROSITE" id="PS50072"/>
    </source>
</evidence>
<dbReference type="PROSITE" id="PS50072">
    <property type="entry name" value="CSA_PPIASE_2"/>
    <property type="match status" value="1"/>
</dbReference>
<dbReference type="Pfam" id="PF00160">
    <property type="entry name" value="Pro_isomerase"/>
    <property type="match status" value="1"/>
</dbReference>
<dbReference type="Proteomes" id="UP000681425">
    <property type="component" value="Chromosome"/>
</dbReference>
<keyword evidence="3" id="KW-0413">Isomerase</keyword>
<dbReference type="KEGG" id="spph:KFK14_21735"/>
<gene>
    <name evidence="3" type="ORF">KFK14_21735</name>
</gene>
<evidence type="ECO:0000313" key="3">
    <source>
        <dbReference type="EMBL" id="QUT05549.1"/>
    </source>
</evidence>
<name>A0A975K682_9SPHN</name>
<feature type="domain" description="PPIase cyclophilin-type" evidence="2">
    <location>
        <begin position="53"/>
        <end position="235"/>
    </location>
</feature>
<dbReference type="GO" id="GO:0003755">
    <property type="term" value="F:peptidyl-prolyl cis-trans isomerase activity"/>
    <property type="evidence" value="ECO:0007669"/>
    <property type="project" value="UniProtKB-EC"/>
</dbReference>
<evidence type="ECO:0000256" key="1">
    <source>
        <dbReference type="SAM" id="SignalP"/>
    </source>
</evidence>
<proteinExistence type="predicted"/>
<dbReference type="EMBL" id="CP073910">
    <property type="protein sequence ID" value="QUT05549.1"/>
    <property type="molecule type" value="Genomic_DNA"/>
</dbReference>
<evidence type="ECO:0000313" key="4">
    <source>
        <dbReference type="Proteomes" id="UP000681425"/>
    </source>
</evidence>
<dbReference type="AlphaFoldDB" id="A0A975K682"/>
<feature type="chain" id="PRO_5036972078" evidence="1">
    <location>
        <begin position="21"/>
        <end position="292"/>
    </location>
</feature>